<name>A0ABD3F0T9_9STRA</name>
<proteinExistence type="predicted"/>
<keyword evidence="2" id="KW-1185">Reference proteome</keyword>
<gene>
    <name evidence="1" type="ORF">V7S43_015051</name>
</gene>
<accession>A0ABD3F0T9</accession>
<dbReference type="InterPro" id="IPR032675">
    <property type="entry name" value="LRR_dom_sf"/>
</dbReference>
<evidence type="ECO:0000313" key="1">
    <source>
        <dbReference type="EMBL" id="KAL3660132.1"/>
    </source>
</evidence>
<dbReference type="AlphaFoldDB" id="A0ABD3F0T9"/>
<dbReference type="Gene3D" id="3.80.10.10">
    <property type="entry name" value="Ribonuclease Inhibitor"/>
    <property type="match status" value="1"/>
</dbReference>
<evidence type="ECO:0000313" key="2">
    <source>
        <dbReference type="Proteomes" id="UP001632037"/>
    </source>
</evidence>
<protein>
    <submittedName>
        <fullName evidence="1">Uncharacterized protein</fullName>
    </submittedName>
</protein>
<sequence length="781" mass="86997">MRSEAQRLKAHLKAAFAEIERLKPIYLHAIDQLEVSTLPNLSPQSAVQWFEIYLRIVDLGLQIRRGEIRHRTTQRFKYPCMHKTGTKGAVHSGLSIDDGNAIFRLMKERELVKEGRLDDWFMKMDTLDTDEIGSLDKRVKRCFEDFRIQNSVFYDRLDMAGEDPHVVMLVLGRSGTAAPILAKVTRVCFSPTKCSCKEDAKPWEDFSLKPGDPNAQQVLSKREVDGVGSAEDDDVGIIDIKRQCGKIEPSREEEDAALARDAAELVPRRKPRREVNAIAVGVQAPPSAKDIYEKKCKENGSNPKPHIQAVLEQGSHSLNLSSIGFHSADDLQDLVDIFSTPGKEKKKELDLSNGFFDSAAFRVLLKLLRVPLLRKNIEQLSLRGLAVPQCADFATIVGLLTGDNSSSVGNLPALSNLKTLDLSFNTLRYDEMVQLPPLLTSLPRLESLSLESCFPEPWLSSESTSVEKAVVESIRHALMEVTTRLERLNFGSNCVAVESCWLDALFTPGSTVRALDLHGISSSSVSAADAMDIDWQAGEAWDMQQLEILKWSSNGTSSVFEDKLLCALSAELQGGLAQLKHLDMEIIIAAGQEGSQVERKISDVNMCIADYGVLKSYRFSCHSHNRTISNGVSASIGKLLEDGLRECEVLTLRIPQLYIGARTICDLLSCAILPKMRKFTLAVGLTLGDQGLPSFGLCFQQMRSLHDLTLELHAMVEEPPEDAVRALSQGLEQSWLATCDPDEKRAFDRATRKPKRSFLLTKQQKADKWIYRCRFLVTPTP</sequence>
<dbReference type="EMBL" id="JBIMZQ010000043">
    <property type="protein sequence ID" value="KAL3660132.1"/>
    <property type="molecule type" value="Genomic_DNA"/>
</dbReference>
<comment type="caution">
    <text evidence="1">The sequence shown here is derived from an EMBL/GenBank/DDBJ whole genome shotgun (WGS) entry which is preliminary data.</text>
</comment>
<organism evidence="1 2">
    <name type="scientific">Phytophthora oleae</name>
    <dbReference type="NCBI Taxonomy" id="2107226"/>
    <lineage>
        <taxon>Eukaryota</taxon>
        <taxon>Sar</taxon>
        <taxon>Stramenopiles</taxon>
        <taxon>Oomycota</taxon>
        <taxon>Peronosporomycetes</taxon>
        <taxon>Peronosporales</taxon>
        <taxon>Peronosporaceae</taxon>
        <taxon>Phytophthora</taxon>
    </lineage>
</organism>
<dbReference type="Proteomes" id="UP001632037">
    <property type="component" value="Unassembled WGS sequence"/>
</dbReference>
<reference evidence="1 2" key="1">
    <citation type="submission" date="2024-09" db="EMBL/GenBank/DDBJ databases">
        <title>Genome sequencing and assembly of Phytophthora oleae, isolate VK10A, causative agent of rot of olive drupes.</title>
        <authorList>
            <person name="Conti Taguali S."/>
            <person name="Riolo M."/>
            <person name="La Spada F."/>
            <person name="Cacciola S.O."/>
            <person name="Dionisio G."/>
        </authorList>
    </citation>
    <scope>NUCLEOTIDE SEQUENCE [LARGE SCALE GENOMIC DNA]</scope>
    <source>
        <strain evidence="1 2">VK10A</strain>
    </source>
</reference>
<dbReference type="SUPFAM" id="SSF52047">
    <property type="entry name" value="RNI-like"/>
    <property type="match status" value="1"/>
</dbReference>